<comment type="caution">
    <text evidence="1">The sequence shown here is derived from an EMBL/GenBank/DDBJ whole genome shotgun (WGS) entry which is preliminary data.</text>
</comment>
<dbReference type="EMBL" id="BART01036580">
    <property type="protein sequence ID" value="GAH12392.1"/>
    <property type="molecule type" value="Genomic_DNA"/>
</dbReference>
<name>X1CX15_9ZZZZ</name>
<sequence length="45" mass="5406">MPDLFLADTLSMDLKDSEKKLLQKIFLKHNLMSEEDYEEILEIYD</sequence>
<protein>
    <submittedName>
        <fullName evidence="1">Uncharacterized protein</fullName>
    </submittedName>
</protein>
<evidence type="ECO:0000313" key="1">
    <source>
        <dbReference type="EMBL" id="GAH12392.1"/>
    </source>
</evidence>
<accession>X1CX15</accession>
<gene>
    <name evidence="1" type="ORF">S01H4_61619</name>
</gene>
<reference evidence="1" key="1">
    <citation type="journal article" date="2014" name="Front. Microbiol.">
        <title>High frequency of phylogenetically diverse reductive dehalogenase-homologous genes in deep subseafloor sedimentary metagenomes.</title>
        <authorList>
            <person name="Kawai M."/>
            <person name="Futagami T."/>
            <person name="Toyoda A."/>
            <person name="Takaki Y."/>
            <person name="Nishi S."/>
            <person name="Hori S."/>
            <person name="Arai W."/>
            <person name="Tsubouchi T."/>
            <person name="Morono Y."/>
            <person name="Uchiyama I."/>
            <person name="Ito T."/>
            <person name="Fujiyama A."/>
            <person name="Inagaki F."/>
            <person name="Takami H."/>
        </authorList>
    </citation>
    <scope>NUCLEOTIDE SEQUENCE</scope>
    <source>
        <strain evidence="1">Expedition CK06-06</strain>
    </source>
</reference>
<feature type="non-terminal residue" evidence="1">
    <location>
        <position position="45"/>
    </location>
</feature>
<dbReference type="AlphaFoldDB" id="X1CX15"/>
<organism evidence="1">
    <name type="scientific">marine sediment metagenome</name>
    <dbReference type="NCBI Taxonomy" id="412755"/>
    <lineage>
        <taxon>unclassified sequences</taxon>
        <taxon>metagenomes</taxon>
        <taxon>ecological metagenomes</taxon>
    </lineage>
</organism>
<proteinExistence type="predicted"/>